<dbReference type="KEGG" id="nps:KRR39_15995"/>
<dbReference type="Pfam" id="PF11887">
    <property type="entry name" value="Mce4_CUP1"/>
    <property type="match status" value="1"/>
</dbReference>
<name>A0A975SWB7_9ACTN</name>
<accession>A0A975SWB7</accession>
<keyword evidence="2" id="KW-0812">Transmembrane</keyword>
<feature type="region of interest" description="Disordered" evidence="1">
    <location>
        <begin position="367"/>
        <end position="390"/>
    </location>
</feature>
<dbReference type="InterPro" id="IPR005693">
    <property type="entry name" value="Mce"/>
</dbReference>
<dbReference type="PANTHER" id="PTHR33371:SF19">
    <property type="entry name" value="MCE-FAMILY PROTEIN MCE4A"/>
    <property type="match status" value="1"/>
</dbReference>
<dbReference type="PANTHER" id="PTHR33371">
    <property type="entry name" value="INTERMEMBRANE PHOSPHOLIPID TRANSPORT SYSTEM BINDING PROTEIN MLAD-RELATED"/>
    <property type="match status" value="1"/>
</dbReference>
<dbReference type="InterPro" id="IPR024516">
    <property type="entry name" value="Mce_C"/>
</dbReference>
<keyword evidence="2" id="KW-1133">Transmembrane helix</keyword>
<keyword evidence="2" id="KW-0472">Membrane</keyword>
<evidence type="ECO:0000313" key="6">
    <source>
        <dbReference type="Proteomes" id="UP000683575"/>
    </source>
</evidence>
<feature type="domain" description="Mammalian cell entry C-terminal" evidence="4">
    <location>
        <begin position="123"/>
        <end position="339"/>
    </location>
</feature>
<gene>
    <name evidence="5" type="ORF">KRR39_15995</name>
</gene>
<dbReference type="GO" id="GO:0005576">
    <property type="term" value="C:extracellular region"/>
    <property type="evidence" value="ECO:0007669"/>
    <property type="project" value="TreeGrafter"/>
</dbReference>
<feature type="transmembrane region" description="Helical" evidence="2">
    <location>
        <begin position="12"/>
        <end position="34"/>
    </location>
</feature>
<evidence type="ECO:0000256" key="1">
    <source>
        <dbReference type="SAM" id="MobiDB-lite"/>
    </source>
</evidence>
<sequence>MSARTGGLAGRNKLFGVGFLVMLLLFVYVTYAIFTQKFVDYVPVRLTTSKVGLQLPALADVKIRGLLVGEVRRIESDGEGATLSLAIDPAQAHLIPENVSARIVPKTLFGEKYVALQVPARPSARSIRAGDVISESRVAIEVEKVLSDIYPLLRTVQPAQLNYTLTALADALEGRGDKVGSSLVVLDDYLKRMNPKIPLLVDDLGKLATVSDTYASVVPELATVLRNSVKTGHTFVEKEAKVQALFDDVAGLSSTSKDFLEQNGSNIIRLSRQGQAQLPLLAKYAPEYPCLLQGMVNWTPHMEQAYRNYTLHINLEVLPNSPTGYTAADTPKYGAHNGPHCEMLPNPPYDQKTLNPQPPISAVDDGVSGGHGKFRPRSAPAVDPSSGYAGTASERSLVNAFAAPVMGVSEDDVPDLASLLLAPIVRGTEVSVR</sequence>
<dbReference type="EMBL" id="CP077062">
    <property type="protein sequence ID" value="QWZ07002.1"/>
    <property type="molecule type" value="Genomic_DNA"/>
</dbReference>
<feature type="domain" description="Mce/MlaD" evidence="3">
    <location>
        <begin position="41"/>
        <end position="117"/>
    </location>
</feature>
<protein>
    <submittedName>
        <fullName evidence="5">MCE family protein</fullName>
    </submittedName>
</protein>
<proteinExistence type="predicted"/>
<evidence type="ECO:0000259" key="3">
    <source>
        <dbReference type="Pfam" id="PF02470"/>
    </source>
</evidence>
<dbReference type="GO" id="GO:0051701">
    <property type="term" value="P:biological process involved in interaction with host"/>
    <property type="evidence" value="ECO:0007669"/>
    <property type="project" value="TreeGrafter"/>
</dbReference>
<dbReference type="InterPro" id="IPR052336">
    <property type="entry name" value="MlaD_Phospholipid_Transporter"/>
</dbReference>
<dbReference type="AlphaFoldDB" id="A0A975SWB7"/>
<evidence type="ECO:0000313" key="5">
    <source>
        <dbReference type="EMBL" id="QWZ07002.1"/>
    </source>
</evidence>
<keyword evidence="6" id="KW-1185">Reference proteome</keyword>
<dbReference type="RefSeq" id="WP_216938459.1">
    <property type="nucleotide sequence ID" value="NZ_CP077062.1"/>
</dbReference>
<dbReference type="InterPro" id="IPR003399">
    <property type="entry name" value="Mce/MlaD"/>
</dbReference>
<organism evidence="5 6">
    <name type="scientific">Nocardioides panacis</name>
    <dbReference type="NCBI Taxonomy" id="2849501"/>
    <lineage>
        <taxon>Bacteria</taxon>
        <taxon>Bacillati</taxon>
        <taxon>Actinomycetota</taxon>
        <taxon>Actinomycetes</taxon>
        <taxon>Propionibacteriales</taxon>
        <taxon>Nocardioidaceae</taxon>
        <taxon>Nocardioides</taxon>
    </lineage>
</organism>
<dbReference type="Proteomes" id="UP000683575">
    <property type="component" value="Chromosome"/>
</dbReference>
<dbReference type="Pfam" id="PF02470">
    <property type="entry name" value="MlaD"/>
    <property type="match status" value="1"/>
</dbReference>
<reference evidence="5" key="1">
    <citation type="submission" date="2021-06" db="EMBL/GenBank/DDBJ databases">
        <title>Complete genome sequence of Nocardioides sp. G188.</title>
        <authorList>
            <person name="Im W.-T."/>
        </authorList>
    </citation>
    <scope>NUCLEOTIDE SEQUENCE</scope>
    <source>
        <strain evidence="5">G188</strain>
    </source>
</reference>
<evidence type="ECO:0000256" key="2">
    <source>
        <dbReference type="SAM" id="Phobius"/>
    </source>
</evidence>
<evidence type="ECO:0000259" key="4">
    <source>
        <dbReference type="Pfam" id="PF11887"/>
    </source>
</evidence>
<dbReference type="NCBIfam" id="TIGR00996">
    <property type="entry name" value="Mtu_fam_mce"/>
    <property type="match status" value="1"/>
</dbReference>